<name>A0ACB8WWA1_9TELE</name>
<accession>A0ACB8WWA1</accession>
<protein>
    <submittedName>
        <fullName evidence="1">Uncharacterized protein</fullName>
    </submittedName>
</protein>
<evidence type="ECO:0000313" key="2">
    <source>
        <dbReference type="Proteomes" id="UP000831701"/>
    </source>
</evidence>
<evidence type="ECO:0000313" key="1">
    <source>
        <dbReference type="EMBL" id="KAI3372327.1"/>
    </source>
</evidence>
<gene>
    <name evidence="1" type="ORF">L3Q82_022816</name>
</gene>
<proteinExistence type="predicted"/>
<sequence>MRDRLRLAAIVCLQPDTTFSSRLRAPSNLSKGFIGLQPNQAEMSYALLADLESTTSHISKRPVFLSDETPYSIPTGGHSYQEVSVPPPVPPPPSAEALNGSLIDQQDSHHSSQQSLGSAQKSSWSRDSSSSPLSHIEEDHVYSFPNKQKSSDSSTVAMTSALGSNLSELDRLLLELNAVQQSSPSFPTTEEAAPPLPSCSITHYENGSAPDIMVSPPPQEKPKRNGTRLDETRPTVESLLDELEGSVPSPSPSGRHSDLDTPSQQQARISASCATRELDELMASLSDFKPSSLGSLLDPAGASSSSPHPPVSSSITPVASPFLSLSHPSACASPVFSLPSGLELHIDEDGGDCGMSVPHVNRPPPHSPISSLSAASDPDLNSVIDVSATMLSSQTKSLLVLSQSASSNSNLMRNSPSPSNSTTTPSLTSVNTVLDHKSSKSPSPSVERVSPSNTARKFSAAPEATCKGSSSFHDLDLNFSPPPPPSKNLTPPHSAPKTPSPLPVNVSVSPLSAHASSKTSASCPVSPLVVPSPPVFTSPSRQLYESAPAAQRASPPVVQQPPVAEPSLDEALDKLLAMSFSQNHSAGQAEELQLRMEAQCLGRGMPEVQEELILPMDRNSMQPDTFASAANTITDESVDGGTDGNGDLDWADEELSMSFHDGLDGTMTPYTERLYTDGSMTPLTEASWMDESMTPSSCPGSPDVALDLPLLQTPNIDRVSASGHRSFRESLESAAQAPERRRKVQSDDWLTEGVVISSKPQRFRADGVGIEVDKIIIPPESPVPVRKVLPPPSPPTPRRPPIVEEPKRPLPVQQPPVPIPPPPPPPPPSPSPPLPRTPHIQEQVAPRQTVKGSPSPAPIQAPPAPKPEPPPPVLKTPTKPPPVEPVTPVPPKVLIMAQGKGGVPGGPPTQVNKLDNMLGSLQSDLNKLGVQTVAKGVCGACCKPIVGQVVTAMGRTWHPEHFVCTHCQEEIGSRNFFERDGQPYCETDYHNLFSPRCYYCNGPILDKVVTALDRTWHPEHFFCAQCGSFFGPEGFHEKDGKAYCRKDYFDMFAPKCGGCARAILENYISALSSLWHPECFVCRECFTPFVNGSFFEHDGQPYCEVHYHERRGSLCSGCQKPITGRCITAMSKKFHPEHFVCAFCLKQLNKGTFKEQNDKPYCHGCFVKLYLDAKRTQTVAGPKMASYFDEHDCEPTNPEEQYRQNALLELARSLMQGLDLIDSGAFDLSDWDQRLPPPAAKTAVQTLTVVIISPEQADKGLKCPVCLLEFEEQETVREMPCKHLFHSGCILPWLGKTNSCPLCRLELPTDNPEYEEFKKDKERRKQREHRLEDLHGAMYT</sequence>
<dbReference type="EMBL" id="CM041535">
    <property type="protein sequence ID" value="KAI3372327.1"/>
    <property type="molecule type" value="Genomic_DNA"/>
</dbReference>
<reference evidence="1" key="1">
    <citation type="submission" date="2022-04" db="EMBL/GenBank/DDBJ databases">
        <title>Jade perch genome.</title>
        <authorList>
            <person name="Chao B."/>
        </authorList>
    </citation>
    <scope>NUCLEOTIDE SEQUENCE</scope>
    <source>
        <strain evidence="1">CB-2022</strain>
    </source>
</reference>
<keyword evidence="2" id="KW-1185">Reference proteome</keyword>
<organism evidence="1 2">
    <name type="scientific">Scortum barcoo</name>
    <name type="common">barcoo grunter</name>
    <dbReference type="NCBI Taxonomy" id="214431"/>
    <lineage>
        <taxon>Eukaryota</taxon>
        <taxon>Metazoa</taxon>
        <taxon>Chordata</taxon>
        <taxon>Craniata</taxon>
        <taxon>Vertebrata</taxon>
        <taxon>Euteleostomi</taxon>
        <taxon>Actinopterygii</taxon>
        <taxon>Neopterygii</taxon>
        <taxon>Teleostei</taxon>
        <taxon>Neoteleostei</taxon>
        <taxon>Acanthomorphata</taxon>
        <taxon>Eupercaria</taxon>
        <taxon>Centrarchiformes</taxon>
        <taxon>Terapontoidei</taxon>
        <taxon>Terapontidae</taxon>
        <taxon>Scortum</taxon>
    </lineage>
</organism>
<comment type="caution">
    <text evidence="1">The sequence shown here is derived from an EMBL/GenBank/DDBJ whole genome shotgun (WGS) entry which is preliminary data.</text>
</comment>
<dbReference type="Proteomes" id="UP000831701">
    <property type="component" value="Chromosome 5"/>
</dbReference>